<organism evidence="1 2">
    <name type="scientific">Nocardia albiluteola</name>
    <dbReference type="NCBI Taxonomy" id="2842303"/>
    <lineage>
        <taxon>Bacteria</taxon>
        <taxon>Bacillati</taxon>
        <taxon>Actinomycetota</taxon>
        <taxon>Actinomycetes</taxon>
        <taxon>Mycobacteriales</taxon>
        <taxon>Nocardiaceae</taxon>
        <taxon>Nocardia</taxon>
    </lineage>
</organism>
<dbReference type="EMBL" id="JAHKNI010000002">
    <property type="protein sequence ID" value="MBU3061619.1"/>
    <property type="molecule type" value="Genomic_DNA"/>
</dbReference>
<dbReference type="RefSeq" id="WP_215916473.1">
    <property type="nucleotide sequence ID" value="NZ_JAHKNI010000002.1"/>
</dbReference>
<evidence type="ECO:0000313" key="2">
    <source>
        <dbReference type="Proteomes" id="UP000733379"/>
    </source>
</evidence>
<keyword evidence="2" id="KW-1185">Reference proteome</keyword>
<accession>A0ABS6AXA2</accession>
<proteinExistence type="predicted"/>
<reference evidence="1 2" key="1">
    <citation type="submission" date="2021-06" db="EMBL/GenBank/DDBJ databases">
        <title>Actinomycetes sequencing.</title>
        <authorList>
            <person name="Shan Q."/>
        </authorList>
    </citation>
    <scope>NUCLEOTIDE SEQUENCE [LARGE SCALE GENOMIC DNA]</scope>
    <source>
        <strain evidence="1 2">NEAU-G5</strain>
    </source>
</reference>
<gene>
    <name evidence="1" type="ORF">KO481_08790</name>
</gene>
<dbReference type="Proteomes" id="UP000733379">
    <property type="component" value="Unassembled WGS sequence"/>
</dbReference>
<name>A0ABS6AXA2_9NOCA</name>
<protein>
    <submittedName>
        <fullName evidence="1">Uncharacterized protein</fullName>
    </submittedName>
</protein>
<evidence type="ECO:0000313" key="1">
    <source>
        <dbReference type="EMBL" id="MBU3061619.1"/>
    </source>
</evidence>
<sequence>MMSNSCVVDSDAVRRLGAVARRACREIDGSSGAELGTVGLFARLVPHSVVVHAWCESASTAADLVQRSADRFGRLAEHTDRALSVYLEADLAHAGLFAGLEVRI</sequence>
<comment type="caution">
    <text evidence="1">The sequence shown here is derived from an EMBL/GenBank/DDBJ whole genome shotgun (WGS) entry which is preliminary data.</text>
</comment>